<comment type="caution">
    <text evidence="3">The sequence shown here is derived from an EMBL/GenBank/DDBJ whole genome shotgun (WGS) entry which is preliminary data.</text>
</comment>
<evidence type="ECO:0000313" key="3">
    <source>
        <dbReference type="EMBL" id="MEA5454706.1"/>
    </source>
</evidence>
<sequence>MCEAHNHDTPTEEHSHSEAPQADGHCHSHGAAVADDATAECPVMRGNYVDKEDAEAKGLIRDYEGNRYYLCCAACGPLFDADPEKYLAAL</sequence>
<keyword evidence="4" id="KW-1185">Reference proteome</keyword>
<dbReference type="InterPro" id="IPR009078">
    <property type="entry name" value="Ferritin-like_SF"/>
</dbReference>
<feature type="domain" description="YHS" evidence="2">
    <location>
        <begin position="61"/>
        <end position="88"/>
    </location>
</feature>
<feature type="compositionally biased region" description="Basic and acidic residues" evidence="1">
    <location>
        <begin position="1"/>
        <end position="17"/>
    </location>
</feature>
<dbReference type="InterPro" id="IPR007029">
    <property type="entry name" value="YHS_dom"/>
</dbReference>
<feature type="region of interest" description="Disordered" evidence="1">
    <location>
        <begin position="1"/>
        <end position="29"/>
    </location>
</feature>
<dbReference type="InterPro" id="IPR012348">
    <property type="entry name" value="RNR-like"/>
</dbReference>
<dbReference type="RefSeq" id="WP_323278556.1">
    <property type="nucleotide sequence ID" value="NZ_JAYGGQ010000005.1"/>
</dbReference>
<proteinExistence type="predicted"/>
<gene>
    <name evidence="3" type="ORF">SPF06_08235</name>
</gene>
<protein>
    <submittedName>
        <fullName evidence="3">YHS domain-containing protein</fullName>
    </submittedName>
</protein>
<evidence type="ECO:0000259" key="2">
    <source>
        <dbReference type="Pfam" id="PF04945"/>
    </source>
</evidence>
<evidence type="ECO:0000256" key="1">
    <source>
        <dbReference type="SAM" id="MobiDB-lite"/>
    </source>
</evidence>
<name>A0ABU5T5E2_9MICC</name>
<evidence type="ECO:0000313" key="4">
    <source>
        <dbReference type="Proteomes" id="UP001304769"/>
    </source>
</evidence>
<organism evidence="3 4">
    <name type="scientific">Sinomonas terricola</name>
    <dbReference type="NCBI Taxonomy" id="3110330"/>
    <lineage>
        <taxon>Bacteria</taxon>
        <taxon>Bacillati</taxon>
        <taxon>Actinomycetota</taxon>
        <taxon>Actinomycetes</taxon>
        <taxon>Micrococcales</taxon>
        <taxon>Micrococcaceae</taxon>
        <taxon>Sinomonas</taxon>
    </lineage>
</organism>
<dbReference type="SUPFAM" id="SSF47240">
    <property type="entry name" value="Ferritin-like"/>
    <property type="match status" value="1"/>
</dbReference>
<dbReference type="Proteomes" id="UP001304769">
    <property type="component" value="Unassembled WGS sequence"/>
</dbReference>
<reference evidence="3 4" key="1">
    <citation type="submission" date="2023-12" db="EMBL/GenBank/DDBJ databases">
        <title>Sinomonas terricola sp. nov, isolated from litchi orchard soil in Guangdong, PR China.</title>
        <authorList>
            <person name="Jiaxin W."/>
            <person name="Yang Z."/>
            <person name="Honghui Z."/>
        </authorList>
    </citation>
    <scope>NUCLEOTIDE SEQUENCE [LARGE SCALE GENOMIC DNA]</scope>
    <source>
        <strain evidence="3 4">JGH33</strain>
    </source>
</reference>
<dbReference type="Gene3D" id="1.10.620.20">
    <property type="entry name" value="Ribonucleotide Reductase, subunit A"/>
    <property type="match status" value="1"/>
</dbReference>
<accession>A0ABU5T5E2</accession>
<dbReference type="Pfam" id="PF04945">
    <property type="entry name" value="YHS"/>
    <property type="match status" value="1"/>
</dbReference>
<dbReference type="EMBL" id="JAYGGQ010000005">
    <property type="protein sequence ID" value="MEA5454706.1"/>
    <property type="molecule type" value="Genomic_DNA"/>
</dbReference>